<evidence type="ECO:0000256" key="1">
    <source>
        <dbReference type="SAM" id="Phobius"/>
    </source>
</evidence>
<accession>A0A1M6BIL9</accession>
<dbReference type="Pfam" id="PF01970">
    <property type="entry name" value="TctA"/>
    <property type="match status" value="1"/>
</dbReference>
<feature type="domain" description="DUF112" evidence="2">
    <location>
        <begin position="12"/>
        <end position="431"/>
    </location>
</feature>
<feature type="transmembrane region" description="Helical" evidence="1">
    <location>
        <begin position="106"/>
        <end position="128"/>
    </location>
</feature>
<dbReference type="Proteomes" id="UP000184080">
    <property type="component" value="Unassembled WGS sequence"/>
</dbReference>
<feature type="transmembrane region" description="Helical" evidence="1">
    <location>
        <begin position="38"/>
        <end position="62"/>
    </location>
</feature>
<dbReference type="AlphaFoldDB" id="A0A1M6BIL9"/>
<evidence type="ECO:0000313" key="3">
    <source>
        <dbReference type="EMBL" id="SHI48507.1"/>
    </source>
</evidence>
<keyword evidence="1" id="KW-1133">Transmembrane helix</keyword>
<organism evidence="3 4">
    <name type="scientific">Clostridium amylolyticum</name>
    <dbReference type="NCBI Taxonomy" id="1121298"/>
    <lineage>
        <taxon>Bacteria</taxon>
        <taxon>Bacillati</taxon>
        <taxon>Bacillota</taxon>
        <taxon>Clostridia</taxon>
        <taxon>Eubacteriales</taxon>
        <taxon>Clostridiaceae</taxon>
        <taxon>Clostridium</taxon>
    </lineage>
</organism>
<evidence type="ECO:0000259" key="2">
    <source>
        <dbReference type="Pfam" id="PF01970"/>
    </source>
</evidence>
<protein>
    <submittedName>
        <fullName evidence="3">TctA family transporter</fullName>
    </submittedName>
</protein>
<gene>
    <name evidence="3" type="ORF">SAMN05444401_0785</name>
</gene>
<sequence>MDFSIIIQATIAAAVAAVVYTIIGAVPGADETATLAPITLVLVLAGLHPAVILSFFISAIVACKLIDAVPVSIAGIPAGVMSTPMVEHAMVLKKHGMTDTSIRKIASGAIIGTFVSLPVSLFLASAIVPFANSIKQYGDPIFFVGAILLALMSKKKWVSLASIIPFALLIQGLRHLYWGIGVVPKGTNVFISFFLGITIGPVILTLFELLNKDKRESMPRYDKKEIHLNRTEEIKRFPNPFKILTKKEVGYSAIASLIGSFTFILSPVGLTTFLGELFASRVKDPVEKSSLAVSTMEALAQATYMSGTLIPLIALGIPLSPMALGPANPLFNAPPVYTLERNMHHLLSSWDFVWATFLGAIIASAFTYFVAVKYSKQICAFVFKKIPHEAMLGLFLALVVLLAFMDAGWINVAGVLLIGIVSGTLYRLGVNYGVLFMILYSAPWIVKTLGAI</sequence>
<feature type="transmembrane region" description="Helical" evidence="1">
    <location>
        <begin position="352"/>
        <end position="371"/>
    </location>
</feature>
<dbReference type="EMBL" id="FQZO01000001">
    <property type="protein sequence ID" value="SHI48507.1"/>
    <property type="molecule type" value="Genomic_DNA"/>
</dbReference>
<feature type="transmembrane region" description="Helical" evidence="1">
    <location>
        <begin position="134"/>
        <end position="151"/>
    </location>
</feature>
<proteinExistence type="predicted"/>
<reference evidence="3 4" key="1">
    <citation type="submission" date="2016-11" db="EMBL/GenBank/DDBJ databases">
        <authorList>
            <person name="Jaros S."/>
            <person name="Januszkiewicz K."/>
            <person name="Wedrychowicz H."/>
        </authorList>
    </citation>
    <scope>NUCLEOTIDE SEQUENCE [LARGE SCALE GENOMIC DNA]</scope>
    <source>
        <strain evidence="3 4">DSM 21864</strain>
    </source>
</reference>
<feature type="transmembrane region" description="Helical" evidence="1">
    <location>
        <begin position="158"/>
        <end position="177"/>
    </location>
</feature>
<dbReference type="RefSeq" id="WP_073003885.1">
    <property type="nucleotide sequence ID" value="NZ_FQZO01000001.1"/>
</dbReference>
<feature type="transmembrane region" description="Helical" evidence="1">
    <location>
        <begin position="6"/>
        <end position="26"/>
    </location>
</feature>
<dbReference type="InterPro" id="IPR002823">
    <property type="entry name" value="DUF112_TM"/>
</dbReference>
<feature type="transmembrane region" description="Helical" evidence="1">
    <location>
        <begin position="249"/>
        <end position="270"/>
    </location>
</feature>
<dbReference type="OrthoDB" id="4391232at2"/>
<feature type="transmembrane region" description="Helical" evidence="1">
    <location>
        <begin position="68"/>
        <end position="86"/>
    </location>
</feature>
<feature type="transmembrane region" description="Helical" evidence="1">
    <location>
        <begin position="189"/>
        <end position="210"/>
    </location>
</feature>
<evidence type="ECO:0000313" key="4">
    <source>
        <dbReference type="Proteomes" id="UP000184080"/>
    </source>
</evidence>
<dbReference type="STRING" id="1121298.SAMN05444401_0785"/>
<feature type="transmembrane region" description="Helical" evidence="1">
    <location>
        <begin position="392"/>
        <end position="420"/>
    </location>
</feature>
<keyword evidence="1" id="KW-0812">Transmembrane</keyword>
<name>A0A1M6BIL9_9CLOT</name>
<feature type="transmembrane region" description="Helical" evidence="1">
    <location>
        <begin position="426"/>
        <end position="446"/>
    </location>
</feature>
<keyword evidence="4" id="KW-1185">Reference proteome</keyword>
<keyword evidence="1" id="KW-0472">Membrane</keyword>